<evidence type="ECO:0000256" key="1">
    <source>
        <dbReference type="SAM" id="SignalP"/>
    </source>
</evidence>
<accession>A0ABM7NQA9</accession>
<protein>
    <submittedName>
        <fullName evidence="2">Uncharacterized protein</fullName>
    </submittedName>
</protein>
<feature type="signal peptide" evidence="1">
    <location>
        <begin position="1"/>
        <end position="27"/>
    </location>
</feature>
<name>A0ABM7NQA9_9FIRM</name>
<evidence type="ECO:0000313" key="2">
    <source>
        <dbReference type="EMBL" id="BCS82289.1"/>
    </source>
</evidence>
<dbReference type="EMBL" id="AP024480">
    <property type="protein sequence ID" value="BCS82289.1"/>
    <property type="molecule type" value="Genomic_DNA"/>
</dbReference>
<reference evidence="2 3" key="1">
    <citation type="submission" date="2021-02" db="EMBL/GenBank/DDBJ databases">
        <title>Nitrogen-fixing ability and nitrogen fixation related genes of thermophilic fermentative bacteria in the genus Caldicellulosiruptor.</title>
        <authorList>
            <person name="Chen Y."/>
            <person name="Nishihara A."/>
            <person name="Haruta S."/>
        </authorList>
    </citation>
    <scope>NUCLEOTIDE SEQUENCE [LARGE SCALE GENOMIC DNA]</scope>
    <source>
        <strain evidence="2 3">YA01</strain>
    </source>
</reference>
<keyword evidence="1" id="KW-0732">Signal</keyword>
<gene>
    <name evidence="2" type="ORF">CaldiYA01_22490</name>
</gene>
<organism evidence="2 3">
    <name type="scientific">Caldicellulosiruptor diazotrophicus</name>
    <dbReference type="NCBI Taxonomy" id="2806205"/>
    <lineage>
        <taxon>Bacteria</taxon>
        <taxon>Bacillati</taxon>
        <taxon>Bacillota</taxon>
        <taxon>Bacillota incertae sedis</taxon>
        <taxon>Caldicellulosiruptorales</taxon>
        <taxon>Caldicellulosiruptoraceae</taxon>
        <taxon>Caldicellulosiruptor</taxon>
    </lineage>
</organism>
<evidence type="ECO:0000313" key="3">
    <source>
        <dbReference type="Proteomes" id="UP000663623"/>
    </source>
</evidence>
<dbReference type="Proteomes" id="UP000663623">
    <property type="component" value="Chromosome"/>
</dbReference>
<sequence length="390" mass="44495">MKLKRAIKLLITFVVSLSFVISSVAYSQTNSTLLFKAGIAYLQAQNAKTVDEEIRIDFRFSAGKNATAEDKKLEEFLKKMYIKARVIADVYNYETNMVLSLYYDNKQVLSGSVYVNKELAAYNFPQIYSKPLYVKLNDDNKNMPIQVDVEKYTKLFDVRTNKQLQELVASYTTILLPKLAAAVKSSDKKVEVVFSDGKKQSCSEVIFEFNKNSSLEIIKAILTKAANDAKTKEFILQVLKLILEDSKAIIQTQMLPDGEDFNTEDLDIGEILNQVNQNYTQAVNSAVYAIDEVKSQIPPFTLQYRMMIDDKNNLKGERLYFYLKDSNDFKIMFDIKGVINSLNANIKVPKIDISKGADMTKLTEKDFEKMQKNVENIFKKLGLPIAEMKM</sequence>
<dbReference type="RefSeq" id="WP_207179792.1">
    <property type="nucleotide sequence ID" value="NZ_AP024480.1"/>
</dbReference>
<keyword evidence="3" id="KW-1185">Reference proteome</keyword>
<proteinExistence type="predicted"/>
<feature type="chain" id="PRO_5046533325" evidence="1">
    <location>
        <begin position="28"/>
        <end position="390"/>
    </location>
</feature>